<dbReference type="OrthoDB" id="28397at2759"/>
<protein>
    <submittedName>
        <fullName evidence="7">MAP kinase SakA</fullName>
    </submittedName>
</protein>
<feature type="domain" description="Protein kinase" evidence="6">
    <location>
        <begin position="35"/>
        <end position="311"/>
    </location>
</feature>
<proteinExistence type="predicted"/>
<dbReference type="GO" id="GO:0005524">
    <property type="term" value="F:ATP binding"/>
    <property type="evidence" value="ECO:0007669"/>
    <property type="project" value="UniProtKB-KW"/>
</dbReference>
<dbReference type="FunFam" id="1.10.510.10:FF:000624">
    <property type="entry name" value="Mitogen-activated protein kinase"/>
    <property type="match status" value="1"/>
</dbReference>
<evidence type="ECO:0000256" key="3">
    <source>
        <dbReference type="ARBA" id="ARBA00022741"/>
    </source>
</evidence>
<dbReference type="PANTHER" id="PTHR24055">
    <property type="entry name" value="MITOGEN-ACTIVATED PROTEIN KINASE"/>
    <property type="match status" value="1"/>
</dbReference>
<evidence type="ECO:0000256" key="2">
    <source>
        <dbReference type="ARBA" id="ARBA00022679"/>
    </source>
</evidence>
<gene>
    <name evidence="7" type="ORF">BO97DRAFT_409279</name>
</gene>
<dbReference type="VEuPathDB" id="FungiDB:BO97DRAFT_409279"/>
<evidence type="ECO:0000313" key="8">
    <source>
        <dbReference type="Proteomes" id="UP000248961"/>
    </source>
</evidence>
<dbReference type="GO" id="GO:0004674">
    <property type="term" value="F:protein serine/threonine kinase activity"/>
    <property type="evidence" value="ECO:0007669"/>
    <property type="project" value="UniProtKB-KW"/>
</dbReference>
<dbReference type="Gene3D" id="1.10.510.10">
    <property type="entry name" value="Transferase(Phosphotransferase) domain 1"/>
    <property type="match status" value="1"/>
</dbReference>
<reference evidence="7 8" key="1">
    <citation type="submission" date="2018-02" db="EMBL/GenBank/DDBJ databases">
        <title>The genomes of Aspergillus section Nigri reveals drivers in fungal speciation.</title>
        <authorList>
            <consortium name="DOE Joint Genome Institute"/>
            <person name="Vesth T.C."/>
            <person name="Nybo J."/>
            <person name="Theobald S."/>
            <person name="Brandl J."/>
            <person name="Frisvad J.C."/>
            <person name="Nielsen K.F."/>
            <person name="Lyhne E.K."/>
            <person name="Kogle M.E."/>
            <person name="Kuo A."/>
            <person name="Riley R."/>
            <person name="Clum A."/>
            <person name="Nolan M."/>
            <person name="Lipzen A."/>
            <person name="Salamov A."/>
            <person name="Henrissat B."/>
            <person name="Wiebenga A."/>
            <person name="De vries R.P."/>
            <person name="Grigoriev I.V."/>
            <person name="Mortensen U.H."/>
            <person name="Andersen M.R."/>
            <person name="Baker S.E."/>
        </authorList>
    </citation>
    <scope>NUCLEOTIDE SEQUENCE [LARGE SCALE GENOMIC DNA]</scope>
    <source>
        <strain evidence="7 8">CBS 101889</strain>
    </source>
</reference>
<keyword evidence="4 7" id="KW-0418">Kinase</keyword>
<keyword evidence="8" id="KW-1185">Reference proteome</keyword>
<dbReference type="Proteomes" id="UP000248961">
    <property type="component" value="Unassembled WGS sequence"/>
</dbReference>
<dbReference type="Pfam" id="PF00069">
    <property type="entry name" value="Pkinase"/>
    <property type="match status" value="1"/>
</dbReference>
<evidence type="ECO:0000256" key="4">
    <source>
        <dbReference type="ARBA" id="ARBA00022777"/>
    </source>
</evidence>
<dbReference type="GeneID" id="37200314"/>
<name>A0A395HGG1_ASPHC</name>
<evidence type="ECO:0000259" key="6">
    <source>
        <dbReference type="Pfam" id="PF00069"/>
    </source>
</evidence>
<evidence type="ECO:0000256" key="5">
    <source>
        <dbReference type="ARBA" id="ARBA00022840"/>
    </source>
</evidence>
<evidence type="ECO:0000256" key="1">
    <source>
        <dbReference type="ARBA" id="ARBA00022527"/>
    </source>
</evidence>
<sequence>MASFVQSEILGTIFETTTRYTDLRPKELLVSGLLCSAYDEIRQQHVILRKIKSPFETRCKSREVLQEIVLLKQLQHSNLVLLCDIFFSPLDNIYLVSEFSKTNLTQIIGKGGIDNAFATYFVYQILRGLKYLHSAGLSHCDLKPSVILVDDHAGIKISNIEIDSSRCCPIGSRFNHHYQAPEVILACQRVHSSADIFSAGCILGEMLQGNAIFAGEDLRQQLEIFRDILGSPPDWMLERCCDRKICDKTFEIAKDVFRPEYHDSPRVPDMSSLASSESTDTTLVLNLLKSMLVFEPRGRLSAADALAHAYLERYHDPTDEPICQRQFELSIDERLPGNPWMKEIIIEVLKHR</sequence>
<dbReference type="Gene3D" id="3.30.200.20">
    <property type="entry name" value="Phosphorylase Kinase, domain 1"/>
    <property type="match status" value="1"/>
</dbReference>
<dbReference type="InterPro" id="IPR000719">
    <property type="entry name" value="Prot_kinase_dom"/>
</dbReference>
<dbReference type="EMBL" id="KZ824342">
    <property type="protein sequence ID" value="RAL07011.1"/>
    <property type="molecule type" value="Genomic_DNA"/>
</dbReference>
<dbReference type="STRING" id="1450537.A0A395HGG1"/>
<dbReference type="AlphaFoldDB" id="A0A395HGG1"/>
<organism evidence="7 8">
    <name type="scientific">Aspergillus homomorphus (strain CBS 101889)</name>
    <dbReference type="NCBI Taxonomy" id="1450537"/>
    <lineage>
        <taxon>Eukaryota</taxon>
        <taxon>Fungi</taxon>
        <taxon>Dikarya</taxon>
        <taxon>Ascomycota</taxon>
        <taxon>Pezizomycotina</taxon>
        <taxon>Eurotiomycetes</taxon>
        <taxon>Eurotiomycetidae</taxon>
        <taxon>Eurotiales</taxon>
        <taxon>Aspergillaceae</taxon>
        <taxon>Aspergillus</taxon>
        <taxon>Aspergillus subgen. Circumdati</taxon>
    </lineage>
</organism>
<dbReference type="RefSeq" id="XP_025546165.1">
    <property type="nucleotide sequence ID" value="XM_025696025.1"/>
</dbReference>
<keyword evidence="1" id="KW-0723">Serine/threonine-protein kinase</keyword>
<keyword evidence="3" id="KW-0547">Nucleotide-binding</keyword>
<dbReference type="InterPro" id="IPR011009">
    <property type="entry name" value="Kinase-like_dom_sf"/>
</dbReference>
<evidence type="ECO:0000313" key="7">
    <source>
        <dbReference type="EMBL" id="RAL07011.1"/>
    </source>
</evidence>
<keyword evidence="2" id="KW-0808">Transferase</keyword>
<accession>A0A395HGG1</accession>
<dbReference type="InterPro" id="IPR050117">
    <property type="entry name" value="MAPK"/>
</dbReference>
<keyword evidence="5" id="KW-0067">ATP-binding</keyword>
<dbReference type="SUPFAM" id="SSF56112">
    <property type="entry name" value="Protein kinase-like (PK-like)"/>
    <property type="match status" value="1"/>
</dbReference>